<dbReference type="EMBL" id="VYZN01000041">
    <property type="protein sequence ID" value="KAE9531397.1"/>
    <property type="molecule type" value="Genomic_DNA"/>
</dbReference>
<evidence type="ECO:0000256" key="5">
    <source>
        <dbReference type="ARBA" id="ARBA00023134"/>
    </source>
</evidence>
<dbReference type="InterPro" id="IPR000217">
    <property type="entry name" value="Tubulin"/>
</dbReference>
<protein>
    <recommendedName>
        <fullName evidence="7">Tubulin alpha chain</fullName>
    </recommendedName>
</protein>
<dbReference type="GO" id="GO:0005525">
    <property type="term" value="F:GTP binding"/>
    <property type="evidence" value="ECO:0007669"/>
    <property type="project" value="UniProtKB-UniRule"/>
</dbReference>
<dbReference type="SMART" id="SM00864">
    <property type="entry name" value="Tubulin"/>
    <property type="match status" value="1"/>
</dbReference>
<dbReference type="PRINTS" id="PR01162">
    <property type="entry name" value="ALPHATUBULIN"/>
</dbReference>
<dbReference type="GO" id="GO:0007017">
    <property type="term" value="P:microtubule-based process"/>
    <property type="evidence" value="ECO:0007669"/>
    <property type="project" value="InterPro"/>
</dbReference>
<dbReference type="Pfam" id="PF03953">
    <property type="entry name" value="Tubulin_C"/>
    <property type="match status" value="1"/>
</dbReference>
<evidence type="ECO:0000256" key="4">
    <source>
        <dbReference type="ARBA" id="ARBA00022801"/>
    </source>
</evidence>
<evidence type="ECO:0000256" key="8">
    <source>
        <dbReference type="SAM" id="MobiDB-lite"/>
    </source>
</evidence>
<organism evidence="10 11">
    <name type="scientific">Aphis glycines</name>
    <name type="common">Soybean aphid</name>
    <dbReference type="NCBI Taxonomy" id="307491"/>
    <lineage>
        <taxon>Eukaryota</taxon>
        <taxon>Metazoa</taxon>
        <taxon>Ecdysozoa</taxon>
        <taxon>Arthropoda</taxon>
        <taxon>Hexapoda</taxon>
        <taxon>Insecta</taxon>
        <taxon>Pterygota</taxon>
        <taxon>Neoptera</taxon>
        <taxon>Paraneoptera</taxon>
        <taxon>Hemiptera</taxon>
        <taxon>Sternorrhyncha</taxon>
        <taxon>Aphidomorpha</taxon>
        <taxon>Aphidoidea</taxon>
        <taxon>Aphididae</taxon>
        <taxon>Aphidini</taxon>
        <taxon>Aphis</taxon>
        <taxon>Aphis</taxon>
    </lineage>
</organism>
<reference evidence="10 11" key="1">
    <citation type="submission" date="2019-08" db="EMBL/GenBank/DDBJ databases">
        <title>The genome of the soybean aphid Biotype 1, its phylome, world population structure and adaptation to the North American continent.</title>
        <authorList>
            <person name="Giordano R."/>
            <person name="Donthu R.K."/>
            <person name="Hernandez A.G."/>
            <person name="Wright C.L."/>
            <person name="Zimin A.V."/>
        </authorList>
    </citation>
    <scope>NUCLEOTIDE SEQUENCE [LARGE SCALE GENOMIC DNA]</scope>
    <source>
        <tissue evidence="10">Whole aphids</tissue>
    </source>
</reference>
<dbReference type="Pfam" id="PF00091">
    <property type="entry name" value="Tubulin"/>
    <property type="match status" value="1"/>
</dbReference>
<name>A0A6G0TG78_APHGL</name>
<keyword evidence="11" id="KW-1185">Reference proteome</keyword>
<dbReference type="GO" id="GO:0005200">
    <property type="term" value="F:structural constituent of cytoskeleton"/>
    <property type="evidence" value="ECO:0007669"/>
    <property type="project" value="InterPro"/>
</dbReference>
<dbReference type="InterPro" id="IPR003008">
    <property type="entry name" value="Tubulin_FtsZ_GTPase"/>
</dbReference>
<evidence type="ECO:0000259" key="9">
    <source>
        <dbReference type="SMART" id="SM00864"/>
    </source>
</evidence>
<evidence type="ECO:0000313" key="11">
    <source>
        <dbReference type="Proteomes" id="UP000475862"/>
    </source>
</evidence>
<dbReference type="InterPro" id="IPR002452">
    <property type="entry name" value="Alpha_tubulin"/>
</dbReference>
<dbReference type="InterPro" id="IPR017975">
    <property type="entry name" value="Tubulin_CS"/>
</dbReference>
<evidence type="ECO:0000256" key="6">
    <source>
        <dbReference type="ARBA" id="ARBA00049117"/>
    </source>
</evidence>
<keyword evidence="3 7" id="KW-0547">Nucleotide-binding</keyword>
<dbReference type="GO" id="GO:0016787">
    <property type="term" value="F:hydrolase activity"/>
    <property type="evidence" value="ECO:0007669"/>
    <property type="project" value="UniProtKB-KW"/>
</dbReference>
<dbReference type="Proteomes" id="UP000475862">
    <property type="component" value="Unassembled WGS sequence"/>
</dbReference>
<feature type="region of interest" description="Disordered" evidence="8">
    <location>
        <begin position="14"/>
        <end position="64"/>
    </location>
</feature>
<comment type="catalytic activity">
    <reaction evidence="6">
        <text>GTP + H2O = GDP + phosphate + H(+)</text>
        <dbReference type="Rhea" id="RHEA:19669"/>
        <dbReference type="ChEBI" id="CHEBI:15377"/>
        <dbReference type="ChEBI" id="CHEBI:15378"/>
        <dbReference type="ChEBI" id="CHEBI:37565"/>
        <dbReference type="ChEBI" id="CHEBI:43474"/>
        <dbReference type="ChEBI" id="CHEBI:58189"/>
    </reaction>
    <physiologicalReaction direction="left-to-right" evidence="6">
        <dbReference type="Rhea" id="RHEA:19670"/>
    </physiologicalReaction>
</comment>
<evidence type="ECO:0000256" key="2">
    <source>
        <dbReference type="ARBA" id="ARBA00022701"/>
    </source>
</evidence>
<dbReference type="OrthoDB" id="6618027at2759"/>
<dbReference type="InterPro" id="IPR008280">
    <property type="entry name" value="Tub_FtsZ_C"/>
</dbReference>
<gene>
    <name evidence="10" type="ORF">AGLY_010603</name>
</gene>
<keyword evidence="5 7" id="KW-0342">GTP-binding</keyword>
<dbReference type="Gene3D" id="3.30.1330.20">
    <property type="entry name" value="Tubulin/FtsZ, C-terminal domain"/>
    <property type="match status" value="1"/>
</dbReference>
<keyword evidence="4" id="KW-0378">Hydrolase</keyword>
<dbReference type="Gene3D" id="3.40.50.1440">
    <property type="entry name" value="Tubulin/FtsZ, GTPase domain"/>
    <property type="match status" value="1"/>
</dbReference>
<dbReference type="InterPro" id="IPR018316">
    <property type="entry name" value="Tubulin/FtsZ_2-layer-sand-dom"/>
</dbReference>
<comment type="caution">
    <text evidence="10">The sequence shown here is derived from an EMBL/GenBank/DDBJ whole genome shotgun (WGS) entry which is preliminary data.</text>
</comment>
<dbReference type="AlphaFoldDB" id="A0A6G0TG78"/>
<dbReference type="PROSITE" id="PS00227">
    <property type="entry name" value="TUBULIN"/>
    <property type="match status" value="1"/>
</dbReference>
<dbReference type="SUPFAM" id="SSF52490">
    <property type="entry name" value="Tubulin nucleotide-binding domain-like"/>
    <property type="match status" value="1"/>
</dbReference>
<comment type="similarity">
    <text evidence="1 7">Belongs to the tubulin family.</text>
</comment>
<dbReference type="PRINTS" id="PR01161">
    <property type="entry name" value="TUBULIN"/>
</dbReference>
<feature type="compositionally biased region" description="Basic residues" evidence="8">
    <location>
        <begin position="18"/>
        <end position="31"/>
    </location>
</feature>
<evidence type="ECO:0000313" key="10">
    <source>
        <dbReference type="EMBL" id="KAE9531397.1"/>
    </source>
</evidence>
<evidence type="ECO:0000256" key="3">
    <source>
        <dbReference type="ARBA" id="ARBA00022741"/>
    </source>
</evidence>
<dbReference type="InterPro" id="IPR036525">
    <property type="entry name" value="Tubulin/FtsZ_GTPase_sf"/>
</dbReference>
<evidence type="ECO:0000256" key="1">
    <source>
        <dbReference type="ARBA" id="ARBA00009636"/>
    </source>
</evidence>
<feature type="domain" description="Tubulin/FtsZ GTPase" evidence="9">
    <location>
        <begin position="105"/>
        <end position="302"/>
    </location>
</feature>
<accession>A0A6G0TG78</accession>
<dbReference type="InterPro" id="IPR023123">
    <property type="entry name" value="Tubulin_C"/>
</dbReference>
<evidence type="ECO:0000256" key="7">
    <source>
        <dbReference type="RuleBase" id="RU000352"/>
    </source>
</evidence>
<dbReference type="GO" id="GO:0005874">
    <property type="term" value="C:microtubule"/>
    <property type="evidence" value="ECO:0007669"/>
    <property type="project" value="UniProtKB-KW"/>
</dbReference>
<comment type="function">
    <text evidence="7">Tubulin is the major constituent of microtubules, a cylinder consisting of laterally associated linear protofilaments composed of alpha- and beta-tubulin heterodimers. Microtubules grow by the addition of GTP-tubulin dimers to the microtubule end, where a stabilizing cap forms. Below the cap, tubulin dimers are in GDP-bound state, owing to GTPase activity of alpha-tubulin.</text>
</comment>
<comment type="subunit">
    <text evidence="7">Dimer of alpha and beta chains. A typical microtubule is a hollow water-filled tube with an outer diameter of 25 nm and an inner diameter of 15 nM. Alpha-beta heterodimers associate head-to-tail to form protofilaments running lengthwise along the microtubule wall with the beta-tubulin subunit facing the microtubule plus end conferring a structural polarity. Microtubules usually have 13 protofilaments but different protofilament numbers can be found in some organisms and specialized cells.</text>
</comment>
<dbReference type="PANTHER" id="PTHR11588">
    <property type="entry name" value="TUBULIN"/>
    <property type="match status" value="1"/>
</dbReference>
<proteinExistence type="inferred from homology"/>
<feature type="compositionally biased region" description="Pro residues" evidence="8">
    <location>
        <begin position="44"/>
        <end position="62"/>
    </location>
</feature>
<sequence>MAYITTVINLLGDTQKNKMGKKKGAKKKSKKAKPEKSKKGVKPKLPPQPPPPPPSPPSPPPSQGEFIWIHIGQAGVQVGLACWELFCLEHGINLDGTIRELTTNSTSMFSLSQDNSYVPRALVVDTEPSVIDALKRGSFQKLFSDENMISGKESAASNYAVGYYGVGKTLASKVMDQLTRLAEDCNSLQGIAVFRSISGGTGSGMGSRIIETIKNAYPNKTIIDLNICSSSEFSNFIVEPYNTALATHHVLDVVNCSLLFDNKSIYDICSSKLDLLKPTYSNINSIVALVTSGVTSSLRFDGSMTSNISKLLNNLIPQPRLHFPLISYAPITKCAGSISSASTQSAVMSFDSNYQMIKLDPTPGKYLSICMMFRGNLKPTNINTTIAFLQRDHSIPVTHNMNSPLFKFGLCNLLPITVPGSGIFAASTATTTLCNNTVVKQYWMNTMKNYNKLLTKRVFLHHYTGESMDEVIFDTANENISKLIAEYEEIENS</sequence>
<dbReference type="InterPro" id="IPR037103">
    <property type="entry name" value="Tubulin/FtsZ-like_C"/>
</dbReference>
<keyword evidence="2 7" id="KW-0493">Microtubule</keyword>
<dbReference type="Gene3D" id="1.10.287.600">
    <property type="entry name" value="Helix hairpin bin"/>
    <property type="match status" value="1"/>
</dbReference>
<dbReference type="SUPFAM" id="SSF55307">
    <property type="entry name" value="Tubulin C-terminal domain-like"/>
    <property type="match status" value="1"/>
</dbReference>